<reference evidence="1" key="2">
    <citation type="journal article" date="2023" name="IMA Fungus">
        <title>Comparative genomic study of the Penicillium genus elucidates a diverse pangenome and 15 lateral gene transfer events.</title>
        <authorList>
            <person name="Petersen C."/>
            <person name="Sorensen T."/>
            <person name="Nielsen M.R."/>
            <person name="Sondergaard T.E."/>
            <person name="Sorensen J.L."/>
            <person name="Fitzpatrick D.A."/>
            <person name="Frisvad J.C."/>
            <person name="Nielsen K.L."/>
        </authorList>
    </citation>
    <scope>NUCLEOTIDE SEQUENCE</scope>
    <source>
        <strain evidence="1">IBT 34128</strain>
    </source>
</reference>
<dbReference type="GeneID" id="81394280"/>
<reference evidence="1" key="1">
    <citation type="submission" date="2022-11" db="EMBL/GenBank/DDBJ databases">
        <authorList>
            <person name="Petersen C."/>
        </authorList>
    </citation>
    <scope>NUCLEOTIDE SEQUENCE</scope>
    <source>
        <strain evidence="1">IBT 34128</strain>
    </source>
</reference>
<gene>
    <name evidence="1" type="ORF">NUU61_004530</name>
</gene>
<comment type="caution">
    <text evidence="1">The sequence shown here is derived from an EMBL/GenBank/DDBJ whole genome shotgun (WGS) entry which is preliminary data.</text>
</comment>
<dbReference type="Proteomes" id="UP001141434">
    <property type="component" value="Unassembled WGS sequence"/>
</dbReference>
<keyword evidence="2" id="KW-1185">Reference proteome</keyword>
<dbReference type="AlphaFoldDB" id="A0A9W9FLB3"/>
<dbReference type="EMBL" id="JAPMSZ010000005">
    <property type="protein sequence ID" value="KAJ5102308.1"/>
    <property type="molecule type" value="Genomic_DNA"/>
</dbReference>
<dbReference type="RefSeq" id="XP_056513139.1">
    <property type="nucleotide sequence ID" value="XM_056655112.1"/>
</dbReference>
<evidence type="ECO:0000313" key="1">
    <source>
        <dbReference type="EMBL" id="KAJ5102308.1"/>
    </source>
</evidence>
<name>A0A9W9FLB3_9EURO</name>
<sequence length="155" mass="16440">MNMHLFLQHVPVLTIPDSFRTNFKSDGNSVVTDKNLSRMIAAARDMSENSRGKKTAASPFLAVEGSVDMIGAQVRAAGCSQTHLPSFDVTDGLVVDVFGHSAGALDLGHVLKAKAASTAIRANSAGRHDIIDVSVRDGPSRPRPISAMRCDIANN</sequence>
<evidence type="ECO:0000313" key="2">
    <source>
        <dbReference type="Proteomes" id="UP001141434"/>
    </source>
</evidence>
<proteinExistence type="predicted"/>
<protein>
    <submittedName>
        <fullName evidence="1">Uncharacterized protein</fullName>
    </submittedName>
</protein>
<accession>A0A9W9FLB3</accession>
<organism evidence="1 2">
    <name type="scientific">Penicillium alfredii</name>
    <dbReference type="NCBI Taxonomy" id="1506179"/>
    <lineage>
        <taxon>Eukaryota</taxon>
        <taxon>Fungi</taxon>
        <taxon>Dikarya</taxon>
        <taxon>Ascomycota</taxon>
        <taxon>Pezizomycotina</taxon>
        <taxon>Eurotiomycetes</taxon>
        <taxon>Eurotiomycetidae</taxon>
        <taxon>Eurotiales</taxon>
        <taxon>Aspergillaceae</taxon>
        <taxon>Penicillium</taxon>
    </lineage>
</organism>